<keyword evidence="15" id="KW-1185">Reference proteome</keyword>
<dbReference type="eggNOG" id="COG2878">
    <property type="taxonomic scope" value="Bacteria"/>
</dbReference>
<dbReference type="InterPro" id="IPR017900">
    <property type="entry name" value="4Fe4S_Fe_S_CS"/>
</dbReference>
<feature type="binding site" evidence="10">
    <location>
        <position position="178"/>
    </location>
    <ligand>
        <name>[4Fe-4S] cluster</name>
        <dbReference type="ChEBI" id="CHEBI:49883"/>
        <label>3</label>
    </ligand>
</feature>
<feature type="domain" description="4Fe-4S" evidence="13">
    <location>
        <begin position="31"/>
        <end position="91"/>
    </location>
</feature>
<gene>
    <name evidence="10" type="primary">rnfB</name>
    <name evidence="14" type="ORF">POREN0001_0056</name>
</gene>
<keyword evidence="10" id="KW-1003">Cell membrane</keyword>
<keyword evidence="9 10" id="KW-0472">Membrane</keyword>
<feature type="compositionally biased region" description="Basic and acidic residues" evidence="11">
    <location>
        <begin position="267"/>
        <end position="282"/>
    </location>
</feature>
<keyword evidence="7 10" id="KW-0408">Iron</keyword>
<feature type="binding site" evidence="10">
    <location>
        <position position="175"/>
    </location>
    <ligand>
        <name>[4Fe-4S] cluster</name>
        <dbReference type="ChEBI" id="CHEBI:49883"/>
        <label>3</label>
    </ligand>
</feature>
<feature type="region of interest" description="Disordered" evidence="11">
    <location>
        <begin position="267"/>
        <end position="320"/>
    </location>
</feature>
<dbReference type="NCBIfam" id="TIGR01944">
    <property type="entry name" value="rnfB"/>
    <property type="match status" value="1"/>
</dbReference>
<dbReference type="Proteomes" id="UP000004295">
    <property type="component" value="Unassembled WGS sequence"/>
</dbReference>
<dbReference type="Pfam" id="PF00037">
    <property type="entry name" value="Fer4"/>
    <property type="match status" value="1"/>
</dbReference>
<dbReference type="GO" id="GO:0009055">
    <property type="term" value="F:electron transfer activity"/>
    <property type="evidence" value="ECO:0007669"/>
    <property type="project" value="InterPro"/>
</dbReference>
<dbReference type="NCBIfam" id="NF005504">
    <property type="entry name" value="PRK07118.1-3"/>
    <property type="match status" value="1"/>
</dbReference>
<dbReference type="eggNOG" id="COG1148">
    <property type="taxonomic scope" value="Bacteria"/>
</dbReference>
<dbReference type="AlphaFoldDB" id="C3JD67"/>
<keyword evidence="5 10" id="KW-1278">Translocase</keyword>
<evidence type="ECO:0000256" key="7">
    <source>
        <dbReference type="ARBA" id="ARBA00023004"/>
    </source>
</evidence>
<keyword evidence="3 10" id="KW-0479">Metal-binding</keyword>
<feature type="binding site" evidence="10">
    <location>
        <position position="74"/>
    </location>
    <ligand>
        <name>[4Fe-4S] cluster</name>
        <dbReference type="ChEBI" id="CHEBI:49883"/>
        <label>1</label>
    </ligand>
</feature>
<evidence type="ECO:0000259" key="12">
    <source>
        <dbReference type="PROSITE" id="PS51379"/>
    </source>
</evidence>
<keyword evidence="1 10" id="KW-0813">Transport</keyword>
<evidence type="ECO:0000256" key="5">
    <source>
        <dbReference type="ARBA" id="ARBA00022967"/>
    </source>
</evidence>
<evidence type="ECO:0000256" key="1">
    <source>
        <dbReference type="ARBA" id="ARBA00022448"/>
    </source>
</evidence>
<evidence type="ECO:0000256" key="4">
    <source>
        <dbReference type="ARBA" id="ARBA00022737"/>
    </source>
</evidence>
<comment type="cofactor">
    <cofactor evidence="10">
        <name>[4Fe-4S] cluster</name>
        <dbReference type="ChEBI" id="CHEBI:49883"/>
    </cofactor>
    <text evidence="10">Binds 3 [4Fe-4S] clusters.</text>
</comment>
<keyword evidence="2 10" id="KW-0004">4Fe-4S</keyword>
<evidence type="ECO:0000256" key="2">
    <source>
        <dbReference type="ARBA" id="ARBA00022485"/>
    </source>
</evidence>
<dbReference type="PROSITE" id="PS51379">
    <property type="entry name" value="4FE4S_FER_2"/>
    <property type="match status" value="3"/>
</dbReference>
<comment type="similarity">
    <text evidence="10">Belongs to the 4Fe4S bacterial-type ferredoxin family. RnfB subfamily.</text>
</comment>
<dbReference type="Pfam" id="PF04060">
    <property type="entry name" value="FeS"/>
    <property type="match status" value="1"/>
</dbReference>
<comment type="caution">
    <text evidence="14">The sequence shown here is derived from an EMBL/GenBank/DDBJ whole genome shotgun (WGS) entry which is preliminary data.</text>
</comment>
<feature type="binding site" evidence="10">
    <location>
        <position position="137"/>
    </location>
    <ligand>
        <name>[4Fe-4S] cluster</name>
        <dbReference type="ChEBI" id="CHEBI:49883"/>
        <label>2</label>
    </ligand>
</feature>
<proteinExistence type="inferred from homology"/>
<dbReference type="HAMAP" id="MF_00463">
    <property type="entry name" value="RsxB_RnfB"/>
    <property type="match status" value="1"/>
</dbReference>
<evidence type="ECO:0000256" key="9">
    <source>
        <dbReference type="ARBA" id="ARBA00023136"/>
    </source>
</evidence>
<dbReference type="InterPro" id="IPR007202">
    <property type="entry name" value="4Fe-4S_dom"/>
</dbReference>
<dbReference type="PROSITE" id="PS51656">
    <property type="entry name" value="4FE4S"/>
    <property type="match status" value="1"/>
</dbReference>
<evidence type="ECO:0000256" key="3">
    <source>
        <dbReference type="ARBA" id="ARBA00022723"/>
    </source>
</evidence>
<dbReference type="Pfam" id="PF12838">
    <property type="entry name" value="Fer4_7"/>
    <property type="match status" value="1"/>
</dbReference>
<comment type="function">
    <text evidence="10">Part of a membrane-bound complex that couples electron transfer with translocation of ions across the membrane.</text>
</comment>
<dbReference type="GO" id="GO:0005886">
    <property type="term" value="C:plasma membrane"/>
    <property type="evidence" value="ECO:0007669"/>
    <property type="project" value="UniProtKB-SubCell"/>
</dbReference>
<feature type="binding site" evidence="10">
    <location>
        <position position="56"/>
    </location>
    <ligand>
        <name>[4Fe-4S] cluster</name>
        <dbReference type="ChEBI" id="CHEBI:49883"/>
        <label>1</label>
    </ligand>
</feature>
<dbReference type="GeneID" id="93366213"/>
<feature type="binding site" evidence="10">
    <location>
        <position position="48"/>
    </location>
    <ligand>
        <name>[4Fe-4S] cluster</name>
        <dbReference type="ChEBI" id="CHEBI:49883"/>
        <label>1</label>
    </ligand>
</feature>
<feature type="region of interest" description="Hydrophobic" evidence="10">
    <location>
        <begin position="1"/>
        <end position="25"/>
    </location>
</feature>
<dbReference type="Gene3D" id="1.10.15.40">
    <property type="entry name" value="Electron transport complex subunit B, putative Fe-S cluster"/>
    <property type="match status" value="1"/>
</dbReference>
<feature type="binding site" evidence="10">
    <location>
        <position position="141"/>
    </location>
    <ligand>
        <name>[4Fe-4S] cluster</name>
        <dbReference type="ChEBI" id="CHEBI:49883"/>
        <label>2</label>
    </ligand>
</feature>
<comment type="caution">
    <text evidence="10">Lacks conserved residue(s) required for the propagation of feature annotation.</text>
</comment>
<protein>
    <recommendedName>
        <fullName evidence="10">Ion-translocating oxidoreductase complex subunit B</fullName>
        <ecNumber evidence="10">7.-.-.-</ecNumber>
    </recommendedName>
    <alternativeName>
        <fullName evidence="10">Rnf electron transport complex subunit B</fullName>
    </alternativeName>
</protein>
<dbReference type="GO" id="GO:0051539">
    <property type="term" value="F:4 iron, 4 sulfur cluster binding"/>
    <property type="evidence" value="ECO:0007669"/>
    <property type="project" value="UniProtKB-UniRule"/>
</dbReference>
<dbReference type="CDD" id="cd10549">
    <property type="entry name" value="MtMvhB_like"/>
    <property type="match status" value="1"/>
</dbReference>
<dbReference type="RefSeq" id="WP_004335413.1">
    <property type="nucleotide sequence ID" value="NZ_ACNN01000037.1"/>
</dbReference>
<dbReference type="Gene3D" id="3.30.70.20">
    <property type="match status" value="2"/>
</dbReference>
<feature type="binding site" evidence="10">
    <location>
        <position position="51"/>
    </location>
    <ligand>
        <name>[4Fe-4S] cluster</name>
        <dbReference type="ChEBI" id="CHEBI:49883"/>
        <label>1</label>
    </ligand>
</feature>
<sequence>MILTLTVIVLGAIAIISALLLYVVSKKFEVQEDPRIGAVAEVLPQANCGGCGYPGCGGFASACAGAESLDGLFCPVGGAPVMSKVAEILGMASAASDPLVAVVRCNGTCEARPKVNEYQGARSCKIASVLYAGETGCSFGCLGLGDCADSCGFDALHMDATTGLPVVDQDKCTSCGACVKACPKTIIELRKKGPKNRRVFVSCVNKDKGGVAMKACKNACIGCGKCAKECPFGAITVENNLAYIDHTKCRLCRKCVAVCPTHAIHEENFPPRKPEAPKEEVAAKPAAPKTEQAAEAPTSEAPKVVAQPTAPQSEAPRANA</sequence>
<dbReference type="PROSITE" id="PS00198">
    <property type="entry name" value="4FE4S_FER_1"/>
    <property type="match status" value="3"/>
</dbReference>
<evidence type="ECO:0000256" key="11">
    <source>
        <dbReference type="SAM" id="MobiDB-lite"/>
    </source>
</evidence>
<feature type="domain" description="4Fe-4S ferredoxin-type" evidence="12">
    <location>
        <begin position="211"/>
        <end position="240"/>
    </location>
</feature>
<reference evidence="14 15" key="1">
    <citation type="submission" date="2009-04" db="EMBL/GenBank/DDBJ databases">
        <authorList>
            <person name="Sebastian Y."/>
            <person name="Madupu R."/>
            <person name="Durkin A.S."/>
            <person name="Torralba M."/>
            <person name="Methe B."/>
            <person name="Sutton G.G."/>
            <person name="Strausberg R.L."/>
            <person name="Nelson K.E."/>
        </authorList>
    </citation>
    <scope>NUCLEOTIDE SEQUENCE [LARGE SCALE GENOMIC DNA]</scope>
    <source>
        <strain evidence="15">ATCC 35406 / BCRC 14492 / JCM 8526 / NCTC 13058 / HG 370</strain>
    </source>
</reference>
<dbReference type="PANTHER" id="PTHR43560">
    <property type="entry name" value="ION-TRANSLOCATING OXIDOREDUCTASE COMPLEX SUBUNIT B"/>
    <property type="match status" value="1"/>
</dbReference>
<dbReference type="InterPro" id="IPR017896">
    <property type="entry name" value="4Fe4S_Fe-S-bd"/>
</dbReference>
<feature type="binding site" evidence="10">
    <location>
        <position position="151"/>
    </location>
    <ligand>
        <name>[4Fe-4S] cluster</name>
        <dbReference type="ChEBI" id="CHEBI:49883"/>
        <label>3</label>
    </ligand>
</feature>
<feature type="binding site" evidence="10">
    <location>
        <position position="147"/>
    </location>
    <ligand>
        <name>[4Fe-4S] cluster</name>
        <dbReference type="ChEBI" id="CHEBI:49883"/>
        <label>2</label>
    </ligand>
</feature>
<comment type="subunit">
    <text evidence="10">The complex is composed of six subunits: RnfA, RnfB, RnfC, RnfD, RnfE and RnfG.</text>
</comment>
<feature type="binding site" evidence="10">
    <location>
        <position position="172"/>
    </location>
    <ligand>
        <name>[4Fe-4S] cluster</name>
        <dbReference type="ChEBI" id="CHEBI:49883"/>
        <label>3</label>
    </ligand>
</feature>
<dbReference type="InterPro" id="IPR010207">
    <property type="entry name" value="Elect_transpt_cplx_RnfB/RsxB"/>
</dbReference>
<feature type="domain" description="4Fe-4S ferredoxin-type" evidence="12">
    <location>
        <begin position="163"/>
        <end position="192"/>
    </location>
</feature>
<accession>C3JD67</accession>
<dbReference type="STRING" id="553175.POREN0001_0056"/>
<keyword evidence="8 10" id="KW-0411">Iron-sulfur</keyword>
<evidence type="ECO:0000259" key="13">
    <source>
        <dbReference type="PROSITE" id="PS51656"/>
    </source>
</evidence>
<evidence type="ECO:0000256" key="10">
    <source>
        <dbReference type="HAMAP-Rule" id="MF_00463"/>
    </source>
</evidence>
<dbReference type="SUPFAM" id="SSF54862">
    <property type="entry name" value="4Fe-4S ferredoxins"/>
    <property type="match status" value="2"/>
</dbReference>
<dbReference type="InterPro" id="IPR050395">
    <property type="entry name" value="4Fe4S_Ferredoxin_RnfB"/>
</dbReference>
<keyword evidence="6 10" id="KW-0249">Electron transport</keyword>
<keyword evidence="4 10" id="KW-0677">Repeat</keyword>
<organism evidence="14 15">
    <name type="scientific">Porphyromonas endodontalis (strain ATCC 35406 / DSM 24491 / JCM 8526 / CCUG 16442 / BCRC 14492 / NCTC 13058 / HG 370)</name>
    <name type="common">Bacteroides endodontalis</name>
    <dbReference type="NCBI Taxonomy" id="553175"/>
    <lineage>
        <taxon>Bacteria</taxon>
        <taxon>Pseudomonadati</taxon>
        <taxon>Bacteroidota</taxon>
        <taxon>Bacteroidia</taxon>
        <taxon>Bacteroidales</taxon>
        <taxon>Porphyromonadaceae</taxon>
        <taxon>Porphyromonas</taxon>
    </lineage>
</organism>
<dbReference type="GO" id="GO:0022900">
    <property type="term" value="P:electron transport chain"/>
    <property type="evidence" value="ECO:0007669"/>
    <property type="project" value="UniProtKB-UniRule"/>
</dbReference>
<dbReference type="EC" id="7.-.-.-" evidence="10"/>
<evidence type="ECO:0000256" key="8">
    <source>
        <dbReference type="ARBA" id="ARBA00023014"/>
    </source>
</evidence>
<name>C3JD67_POREA</name>
<evidence type="ECO:0000313" key="15">
    <source>
        <dbReference type="Proteomes" id="UP000004295"/>
    </source>
</evidence>
<evidence type="ECO:0000313" key="14">
    <source>
        <dbReference type="EMBL" id="EEN81878.1"/>
    </source>
</evidence>
<dbReference type="EMBL" id="ACNN01000037">
    <property type="protein sequence ID" value="EEN81878.1"/>
    <property type="molecule type" value="Genomic_DNA"/>
</dbReference>
<comment type="subcellular location">
    <subcellularLocation>
        <location evidence="10">Cell membrane</location>
    </subcellularLocation>
</comment>
<evidence type="ECO:0000256" key="6">
    <source>
        <dbReference type="ARBA" id="ARBA00022982"/>
    </source>
</evidence>
<feature type="domain" description="4Fe-4S ferredoxin-type" evidence="12">
    <location>
        <begin position="242"/>
        <end position="269"/>
    </location>
</feature>
<dbReference type="GO" id="GO:0046872">
    <property type="term" value="F:metal ion binding"/>
    <property type="evidence" value="ECO:0007669"/>
    <property type="project" value="UniProtKB-KW"/>
</dbReference>
<dbReference type="PANTHER" id="PTHR43560:SF1">
    <property type="entry name" value="ION-TRANSLOCATING OXIDOREDUCTASE COMPLEX SUBUNIT B"/>
    <property type="match status" value="1"/>
</dbReference>
<feature type="binding site" evidence="10">
    <location>
        <position position="182"/>
    </location>
    <ligand>
        <name>[4Fe-4S] cluster</name>
        <dbReference type="ChEBI" id="CHEBI:49883"/>
        <label>2</label>
    </ligand>
</feature>